<keyword evidence="2" id="KW-0812">Transmembrane</keyword>
<dbReference type="PANTHER" id="PTHR28297">
    <property type="entry name" value="FUNGAL PROTEIN"/>
    <property type="match status" value="1"/>
</dbReference>
<keyword evidence="4" id="KW-1185">Reference proteome</keyword>
<feature type="transmembrane region" description="Helical" evidence="2">
    <location>
        <begin position="111"/>
        <end position="132"/>
    </location>
</feature>
<dbReference type="InterPro" id="IPR018852">
    <property type="entry name" value="DUF2456"/>
</dbReference>
<evidence type="ECO:0000256" key="1">
    <source>
        <dbReference type="SAM" id="MobiDB-lite"/>
    </source>
</evidence>
<dbReference type="EMBL" id="SPNW01000009">
    <property type="protein sequence ID" value="TIA91945.1"/>
    <property type="molecule type" value="Genomic_DNA"/>
</dbReference>
<feature type="transmembrane region" description="Helical" evidence="2">
    <location>
        <begin position="192"/>
        <end position="221"/>
    </location>
</feature>
<dbReference type="OrthoDB" id="15595at2759"/>
<keyword evidence="2" id="KW-0472">Membrane</keyword>
<accession>A0A4T0FUZ0</accession>
<reference evidence="3 4" key="1">
    <citation type="submission" date="2019-03" db="EMBL/GenBank/DDBJ databases">
        <title>Sequencing 23 genomes of Wallemia ichthyophaga.</title>
        <authorList>
            <person name="Gostincar C."/>
        </authorList>
    </citation>
    <scope>NUCLEOTIDE SEQUENCE [LARGE SCALE GENOMIC DNA]</scope>
    <source>
        <strain evidence="3 4">EXF-5753</strain>
    </source>
</reference>
<evidence type="ECO:0000256" key="2">
    <source>
        <dbReference type="SAM" id="Phobius"/>
    </source>
</evidence>
<name>A0A4T0FUZ0_9BASI</name>
<evidence type="ECO:0000313" key="3">
    <source>
        <dbReference type="EMBL" id="TIA91945.1"/>
    </source>
</evidence>
<feature type="region of interest" description="Disordered" evidence="1">
    <location>
        <begin position="1"/>
        <end position="39"/>
    </location>
</feature>
<protein>
    <submittedName>
        <fullName evidence="3">Uncharacterized protein</fullName>
    </submittedName>
</protein>
<dbReference type="Pfam" id="PF10445">
    <property type="entry name" value="DUF2456"/>
    <property type="match status" value="1"/>
</dbReference>
<dbReference type="AlphaFoldDB" id="A0A4T0FUZ0"/>
<feature type="transmembrane region" description="Helical" evidence="2">
    <location>
        <begin position="241"/>
        <end position="263"/>
    </location>
</feature>
<dbReference type="Proteomes" id="UP000310189">
    <property type="component" value="Unassembled WGS sequence"/>
</dbReference>
<comment type="caution">
    <text evidence="3">The sequence shown here is derived from an EMBL/GenBank/DDBJ whole genome shotgun (WGS) entry which is preliminary data.</text>
</comment>
<dbReference type="PANTHER" id="PTHR28297:SF1">
    <property type="entry name" value="FUNGAL PROTEIN"/>
    <property type="match status" value="1"/>
</dbReference>
<gene>
    <name evidence="3" type="ORF">E3P99_00852</name>
</gene>
<proteinExistence type="predicted"/>
<feature type="compositionally biased region" description="Polar residues" evidence="1">
    <location>
        <begin position="18"/>
        <end position="39"/>
    </location>
</feature>
<feature type="transmembrane region" description="Helical" evidence="2">
    <location>
        <begin position="66"/>
        <end position="91"/>
    </location>
</feature>
<evidence type="ECO:0000313" key="4">
    <source>
        <dbReference type="Proteomes" id="UP000310189"/>
    </source>
</evidence>
<sequence>MQLAIPEQEHQPGLSPVSPISPSTARSNSSTLSFAGTEQRNLDREEAMQRLGEVNKNDKKNVPFDLLLIGIQTILPSLFTGGINFVIAWGMYKDQPQISWWYFPCPLSGDLAVTIFIQGTLTYFFTTITLTLDYYAQRRVPWHAFNIPRGWVDKFPLPAITLLPHLPIPPGTRRSDKLSSITLIKRFITSPLAILSTILSGLLNSVFVFLIIFPISIAIMAPLIGGRDNLINTWWPEGLKGVFGFVLNMFQAPIVSVYTVSMLSNKQVDKRRSFISSYASSTPIVSSDKDNSKEKR</sequence>
<organism evidence="3 4">
    <name type="scientific">Wallemia hederae</name>
    <dbReference type="NCBI Taxonomy" id="1540922"/>
    <lineage>
        <taxon>Eukaryota</taxon>
        <taxon>Fungi</taxon>
        <taxon>Dikarya</taxon>
        <taxon>Basidiomycota</taxon>
        <taxon>Wallemiomycotina</taxon>
        <taxon>Wallemiomycetes</taxon>
        <taxon>Wallemiales</taxon>
        <taxon>Wallemiaceae</taxon>
        <taxon>Wallemia</taxon>
    </lineage>
</organism>
<keyword evidence="2" id="KW-1133">Transmembrane helix</keyword>